<keyword evidence="1" id="KW-0472">Membrane</keyword>
<dbReference type="PATRIC" id="fig|159743.3.peg.4278"/>
<keyword evidence="1" id="KW-0812">Transmembrane</keyword>
<evidence type="ECO:0000313" key="3">
    <source>
        <dbReference type="Proteomes" id="UP000032534"/>
    </source>
</evidence>
<comment type="caution">
    <text evidence="2">The sequence shown here is derived from an EMBL/GenBank/DDBJ whole genome shotgun (WGS) entry which is preliminary data.</text>
</comment>
<dbReference type="Proteomes" id="UP000032534">
    <property type="component" value="Unassembled WGS sequence"/>
</dbReference>
<feature type="transmembrane region" description="Helical" evidence="1">
    <location>
        <begin position="7"/>
        <end position="25"/>
    </location>
</feature>
<gene>
    <name evidence="2" type="ORF">QD47_19175</name>
</gene>
<dbReference type="EMBL" id="JTHP01000043">
    <property type="protein sequence ID" value="KJD44032.1"/>
    <property type="molecule type" value="Genomic_DNA"/>
</dbReference>
<evidence type="ECO:0000313" key="2">
    <source>
        <dbReference type="EMBL" id="KJD44032.1"/>
    </source>
</evidence>
<proteinExistence type="predicted"/>
<name>A0A0D7X1V9_9BACL</name>
<evidence type="ECO:0000256" key="1">
    <source>
        <dbReference type="SAM" id="Phobius"/>
    </source>
</evidence>
<accession>A0A0D7X1V9</accession>
<reference evidence="2 3" key="1">
    <citation type="submission" date="2014-11" db="EMBL/GenBank/DDBJ databases">
        <title>Draft Genome Sequences of Paenibacillus polymyxa NRRL B-30509 and Paenibacillus terrae NRRL B-30644, Strains from a Poultry Environment that Produce Tridecaptin A and Paenicidins.</title>
        <authorList>
            <person name="van Belkum M.J."/>
            <person name="Lohans C.T."/>
            <person name="Vederas J.C."/>
        </authorList>
    </citation>
    <scope>NUCLEOTIDE SEQUENCE [LARGE SCALE GENOMIC DNA]</scope>
    <source>
        <strain evidence="2 3">NRRL B-30644</strain>
    </source>
</reference>
<dbReference type="AlphaFoldDB" id="A0A0D7X1V9"/>
<organism evidence="2 3">
    <name type="scientific">Paenibacillus terrae</name>
    <dbReference type="NCBI Taxonomy" id="159743"/>
    <lineage>
        <taxon>Bacteria</taxon>
        <taxon>Bacillati</taxon>
        <taxon>Bacillota</taxon>
        <taxon>Bacilli</taxon>
        <taxon>Bacillales</taxon>
        <taxon>Paenibacillaceae</taxon>
        <taxon>Paenibacillus</taxon>
    </lineage>
</organism>
<dbReference type="RefSeq" id="WP_044647647.1">
    <property type="nucleotide sequence ID" value="NZ_JTHP01000043.1"/>
</dbReference>
<protein>
    <submittedName>
        <fullName evidence="2">Uncharacterized protein</fullName>
    </submittedName>
</protein>
<keyword evidence="1" id="KW-1133">Transmembrane helix</keyword>
<dbReference type="OrthoDB" id="2988117at2"/>
<keyword evidence="3" id="KW-1185">Reference proteome</keyword>
<sequence length="158" mass="18092">MDTRYDTVIIVVIGVILAVWAFYGLRTWLKEPGPLVLKTIPINEEMDKGPAVDLLEDAGYELVGGKMKIPLAFKVNGHTVYSRLFIDYVAVRKGSTYMVKTSRRKRPMEWSGPDLRDRLMPYLLLYPGCAGVLYVDTDDRSIRLITLVEDIEEEEYED</sequence>